<accession>A0A1E8CGD6</accession>
<keyword evidence="5 13" id="KW-0444">Lipid biosynthesis</keyword>
<dbReference type="GO" id="GO:0009029">
    <property type="term" value="F:lipid-A 4'-kinase activity"/>
    <property type="evidence" value="ECO:0007669"/>
    <property type="project" value="UniProtKB-UniRule"/>
</dbReference>
<dbReference type="STRING" id="1524254.PHACT_12840"/>
<keyword evidence="6 13" id="KW-0441">Lipid A biosynthesis</keyword>
<organism evidence="14 15">
    <name type="scientific">Pseudohongiella acticola</name>
    <dbReference type="NCBI Taxonomy" id="1524254"/>
    <lineage>
        <taxon>Bacteria</taxon>
        <taxon>Pseudomonadati</taxon>
        <taxon>Pseudomonadota</taxon>
        <taxon>Gammaproteobacteria</taxon>
        <taxon>Pseudomonadales</taxon>
        <taxon>Pseudohongiellaceae</taxon>
        <taxon>Pseudohongiella</taxon>
    </lineage>
</organism>
<comment type="function">
    <text evidence="1 13">Transfers the gamma-phosphate of ATP to the 4'-position of a tetraacyldisaccharide 1-phosphate intermediate (termed DS-1-P) to form tetraacyldisaccharide 1,4'-bis-phosphate (lipid IVA).</text>
</comment>
<protein>
    <recommendedName>
        <fullName evidence="4 13">Tetraacyldisaccharide 4'-kinase</fullName>
        <ecNumber evidence="3 13">2.7.1.130</ecNumber>
    </recommendedName>
    <alternativeName>
        <fullName evidence="12 13">Lipid A 4'-kinase</fullName>
    </alternativeName>
</protein>
<evidence type="ECO:0000256" key="4">
    <source>
        <dbReference type="ARBA" id="ARBA00016436"/>
    </source>
</evidence>
<evidence type="ECO:0000256" key="1">
    <source>
        <dbReference type="ARBA" id="ARBA00002274"/>
    </source>
</evidence>
<comment type="catalytic activity">
    <reaction evidence="13">
        <text>a lipid A disaccharide + ATP = a lipid IVA + ADP + H(+)</text>
        <dbReference type="Rhea" id="RHEA:67840"/>
        <dbReference type="ChEBI" id="CHEBI:15378"/>
        <dbReference type="ChEBI" id="CHEBI:30616"/>
        <dbReference type="ChEBI" id="CHEBI:176343"/>
        <dbReference type="ChEBI" id="CHEBI:176425"/>
        <dbReference type="ChEBI" id="CHEBI:456216"/>
        <dbReference type="EC" id="2.7.1.130"/>
    </reaction>
</comment>
<dbReference type="EMBL" id="MASR01000002">
    <property type="protein sequence ID" value="OFE11432.1"/>
    <property type="molecule type" value="Genomic_DNA"/>
</dbReference>
<comment type="similarity">
    <text evidence="13">Belongs to the LpxK family.</text>
</comment>
<evidence type="ECO:0000313" key="14">
    <source>
        <dbReference type="EMBL" id="OFE11432.1"/>
    </source>
</evidence>
<dbReference type="SUPFAM" id="SSF52540">
    <property type="entry name" value="P-loop containing nucleoside triphosphate hydrolases"/>
    <property type="match status" value="1"/>
</dbReference>
<feature type="binding site" evidence="13">
    <location>
        <begin position="53"/>
        <end position="60"/>
    </location>
    <ligand>
        <name>ATP</name>
        <dbReference type="ChEBI" id="CHEBI:30616"/>
    </ligand>
</feature>
<evidence type="ECO:0000256" key="8">
    <source>
        <dbReference type="ARBA" id="ARBA00022741"/>
    </source>
</evidence>
<dbReference type="PANTHER" id="PTHR42724:SF1">
    <property type="entry name" value="TETRAACYLDISACCHARIDE 4'-KINASE, MITOCHONDRIAL-RELATED"/>
    <property type="match status" value="1"/>
</dbReference>
<dbReference type="NCBIfam" id="TIGR00682">
    <property type="entry name" value="lpxK"/>
    <property type="match status" value="1"/>
</dbReference>
<sequence>MFLVRAWYNKAGWLILLRPLSFLFSALARGRRQRQQASQQQAAVPVIVVGNISVGGTGKTPLVLALSQALHERGISTGVLSRGYGGRAPQYPFVVTVDSDVRHSGDEARLLRRHHDGPMWVDPQRRRGLQALIDSHQCDVVISDDGLQHYRLWRDMEIAVVDGTRGLGNGWCLPAGPLREPPARLTQVDYIVINGANRALNEDALSAGETPVTTMRLVPEYWVNVKTGARAELQSLPVPTALSQDIHALAGIGNPQRFFDSLQDLGWQAQCHAYDDHHAYSAVELAFARDKVLLMTEKDAVKCESFAGEHWWSLVVSAELDQGFSEAFCDQVAHMLAVRKQQTHMAVSEQEAQQQ</sequence>
<dbReference type="HAMAP" id="MF_00409">
    <property type="entry name" value="LpxK"/>
    <property type="match status" value="1"/>
</dbReference>
<evidence type="ECO:0000256" key="6">
    <source>
        <dbReference type="ARBA" id="ARBA00022556"/>
    </source>
</evidence>
<comment type="caution">
    <text evidence="14">The sequence shown here is derived from an EMBL/GenBank/DDBJ whole genome shotgun (WGS) entry which is preliminary data.</text>
</comment>
<evidence type="ECO:0000256" key="9">
    <source>
        <dbReference type="ARBA" id="ARBA00022777"/>
    </source>
</evidence>
<evidence type="ECO:0000256" key="11">
    <source>
        <dbReference type="ARBA" id="ARBA00023098"/>
    </source>
</evidence>
<dbReference type="EC" id="2.7.1.130" evidence="3 13"/>
<dbReference type="Pfam" id="PF02606">
    <property type="entry name" value="LpxK"/>
    <property type="match status" value="1"/>
</dbReference>
<gene>
    <name evidence="13" type="primary">lpxK</name>
    <name evidence="14" type="ORF">PHACT_12840</name>
</gene>
<proteinExistence type="inferred from homology"/>
<keyword evidence="15" id="KW-1185">Reference proteome</keyword>
<evidence type="ECO:0000256" key="5">
    <source>
        <dbReference type="ARBA" id="ARBA00022516"/>
    </source>
</evidence>
<dbReference type="GO" id="GO:0005886">
    <property type="term" value="C:plasma membrane"/>
    <property type="evidence" value="ECO:0007669"/>
    <property type="project" value="TreeGrafter"/>
</dbReference>
<keyword evidence="9 13" id="KW-0418">Kinase</keyword>
<keyword evidence="10 13" id="KW-0067">ATP-binding</keyword>
<dbReference type="Proteomes" id="UP000175669">
    <property type="component" value="Unassembled WGS sequence"/>
</dbReference>
<dbReference type="OrthoDB" id="9766423at2"/>
<keyword evidence="8 13" id="KW-0547">Nucleotide-binding</keyword>
<name>A0A1E8CGD6_9GAMM</name>
<comment type="pathway">
    <text evidence="2 13">Glycolipid biosynthesis; lipid IV(A) biosynthesis; lipid IV(A) from (3R)-3-hydroxytetradecanoyl-[acyl-carrier-protein] and UDP-N-acetyl-alpha-D-glucosamine: step 6/6.</text>
</comment>
<dbReference type="GO" id="GO:0009245">
    <property type="term" value="P:lipid A biosynthetic process"/>
    <property type="evidence" value="ECO:0007669"/>
    <property type="project" value="UniProtKB-UniRule"/>
</dbReference>
<dbReference type="UniPathway" id="UPA00359">
    <property type="reaction ID" value="UER00482"/>
</dbReference>
<dbReference type="PANTHER" id="PTHR42724">
    <property type="entry name" value="TETRAACYLDISACCHARIDE 4'-KINASE"/>
    <property type="match status" value="1"/>
</dbReference>
<evidence type="ECO:0000256" key="7">
    <source>
        <dbReference type="ARBA" id="ARBA00022679"/>
    </source>
</evidence>
<dbReference type="RefSeq" id="WP_070118682.1">
    <property type="nucleotide sequence ID" value="NZ_MASR01000002.1"/>
</dbReference>
<evidence type="ECO:0000256" key="13">
    <source>
        <dbReference type="HAMAP-Rule" id="MF_00409"/>
    </source>
</evidence>
<evidence type="ECO:0000256" key="12">
    <source>
        <dbReference type="ARBA" id="ARBA00029757"/>
    </source>
</evidence>
<keyword evidence="7 13" id="KW-0808">Transferase</keyword>
<evidence type="ECO:0000256" key="2">
    <source>
        <dbReference type="ARBA" id="ARBA00004870"/>
    </source>
</evidence>
<dbReference type="GO" id="GO:0009244">
    <property type="term" value="P:lipopolysaccharide core region biosynthetic process"/>
    <property type="evidence" value="ECO:0007669"/>
    <property type="project" value="TreeGrafter"/>
</dbReference>
<dbReference type="InterPro" id="IPR027417">
    <property type="entry name" value="P-loop_NTPase"/>
</dbReference>
<dbReference type="InterPro" id="IPR003758">
    <property type="entry name" value="LpxK"/>
</dbReference>
<dbReference type="GO" id="GO:0005524">
    <property type="term" value="F:ATP binding"/>
    <property type="evidence" value="ECO:0007669"/>
    <property type="project" value="UniProtKB-UniRule"/>
</dbReference>
<keyword evidence="11 13" id="KW-0443">Lipid metabolism</keyword>
<dbReference type="AlphaFoldDB" id="A0A1E8CGD6"/>
<evidence type="ECO:0000313" key="15">
    <source>
        <dbReference type="Proteomes" id="UP000175669"/>
    </source>
</evidence>
<evidence type="ECO:0000256" key="10">
    <source>
        <dbReference type="ARBA" id="ARBA00022840"/>
    </source>
</evidence>
<evidence type="ECO:0000256" key="3">
    <source>
        <dbReference type="ARBA" id="ARBA00012071"/>
    </source>
</evidence>
<reference evidence="15" key="1">
    <citation type="submission" date="2016-07" db="EMBL/GenBank/DDBJ databases">
        <authorList>
            <person name="Florea S."/>
            <person name="Webb J.S."/>
            <person name="Jaromczyk J."/>
            <person name="Schardl C.L."/>
        </authorList>
    </citation>
    <scope>NUCLEOTIDE SEQUENCE [LARGE SCALE GENOMIC DNA]</scope>
    <source>
        <strain evidence="15">KCTC 42131</strain>
    </source>
</reference>